<feature type="region of interest" description="Disordered" evidence="1">
    <location>
        <begin position="138"/>
        <end position="179"/>
    </location>
</feature>
<keyword evidence="3" id="KW-1185">Reference proteome</keyword>
<evidence type="ECO:0000313" key="2">
    <source>
        <dbReference type="EMBL" id="ABC78532.1"/>
    </source>
</evidence>
<dbReference type="HOGENOM" id="CLU_129254_0_0_7"/>
<reference evidence="2 3" key="1">
    <citation type="journal article" date="2007" name="Proc. Natl. Acad. Sci. U.S.A.">
        <title>The genome of Syntrophus aciditrophicus: life at the thermodynamic limit of microbial growth.</title>
        <authorList>
            <person name="McInerney M.J."/>
            <person name="Rohlin L."/>
            <person name="Mouttaki H."/>
            <person name="Kim U."/>
            <person name="Krupp R.S."/>
            <person name="Rios-Hernandez L."/>
            <person name="Sieber J."/>
            <person name="Struchtemeyer C.G."/>
            <person name="Bhattacharyya A."/>
            <person name="Campbell J.W."/>
            <person name="Gunsalus R.P."/>
        </authorList>
    </citation>
    <scope>NUCLEOTIDE SEQUENCE [LARGE SCALE GENOMIC DNA]</scope>
    <source>
        <strain evidence="2 3">SB</strain>
    </source>
</reference>
<dbReference type="Pfam" id="PF05991">
    <property type="entry name" value="NYN_YacP"/>
    <property type="match status" value="1"/>
</dbReference>
<evidence type="ECO:0000313" key="3">
    <source>
        <dbReference type="Proteomes" id="UP000001933"/>
    </source>
</evidence>
<dbReference type="STRING" id="56780.SYN_01764"/>
<dbReference type="InParanoid" id="Q2LWS1"/>
<dbReference type="Proteomes" id="UP000001933">
    <property type="component" value="Chromosome"/>
</dbReference>
<dbReference type="PANTHER" id="PTHR34547">
    <property type="entry name" value="YACP-LIKE NYN DOMAIN PROTEIN"/>
    <property type="match status" value="1"/>
</dbReference>
<dbReference type="InterPro" id="IPR010298">
    <property type="entry name" value="YacP-like"/>
</dbReference>
<dbReference type="OrthoDB" id="9791091at2"/>
<dbReference type="eggNOG" id="COG3688">
    <property type="taxonomic scope" value="Bacteria"/>
</dbReference>
<gene>
    <name evidence="2" type="ORF">SYN_01764</name>
</gene>
<dbReference type="PANTHER" id="PTHR34547:SF1">
    <property type="entry name" value="YACP-LIKE NYN DOMAIN PROTEIN"/>
    <property type="match status" value="1"/>
</dbReference>
<dbReference type="EMBL" id="CP000252">
    <property type="protein sequence ID" value="ABC78532.1"/>
    <property type="molecule type" value="Genomic_DNA"/>
</dbReference>
<dbReference type="AlphaFoldDB" id="Q2LWS1"/>
<proteinExistence type="predicted"/>
<accession>Q2LWS1</accession>
<name>Q2LWS1_SYNAS</name>
<protein>
    <submittedName>
        <fullName evidence="2">Hypothetical cytosolic protein</fullName>
    </submittedName>
</protein>
<dbReference type="KEGG" id="sat:SYN_01764"/>
<organism evidence="2 3">
    <name type="scientific">Syntrophus aciditrophicus (strain SB)</name>
    <dbReference type="NCBI Taxonomy" id="56780"/>
    <lineage>
        <taxon>Bacteria</taxon>
        <taxon>Pseudomonadati</taxon>
        <taxon>Thermodesulfobacteriota</taxon>
        <taxon>Syntrophia</taxon>
        <taxon>Syntrophales</taxon>
        <taxon>Syntrophaceae</taxon>
        <taxon>Syntrophus</taxon>
    </lineage>
</organism>
<evidence type="ECO:0000256" key="1">
    <source>
        <dbReference type="SAM" id="MobiDB-lite"/>
    </source>
</evidence>
<feature type="compositionally biased region" description="Basic residues" evidence="1">
    <location>
        <begin position="156"/>
        <end position="179"/>
    </location>
</feature>
<sequence length="179" mass="20344">MHIIIDGYNLIRQSDFLRHFERRSLEAGRQALLSQVSSYRKSKGHRITVVFDGWENGSPFEERDRQGGITVVYSRRGEKADEVIKRMVLQKGEEIVVVTSDRDVADYISRKGATALTSPEFEEVIVRAAASAAVTAVAERFPEKEEEDDARESGNARKKGPAHRLSRREKAAMTRRRKL</sequence>
<dbReference type="RefSeq" id="WP_011418551.1">
    <property type="nucleotide sequence ID" value="NC_007759.1"/>
</dbReference>